<dbReference type="EMBL" id="CP041695">
    <property type="protein sequence ID" value="QDP79059.1"/>
    <property type="molecule type" value="Genomic_DNA"/>
</dbReference>
<keyword evidence="1" id="KW-1133">Transmembrane helix</keyword>
<gene>
    <name evidence="2" type="ORF">FOH10_10285</name>
</gene>
<feature type="transmembrane region" description="Helical" evidence="1">
    <location>
        <begin position="143"/>
        <end position="160"/>
    </location>
</feature>
<evidence type="ECO:0000313" key="3">
    <source>
        <dbReference type="Proteomes" id="UP000317039"/>
    </source>
</evidence>
<keyword evidence="1" id="KW-0472">Membrane</keyword>
<dbReference type="Proteomes" id="UP000317039">
    <property type="component" value="Chromosome"/>
</dbReference>
<evidence type="ECO:0000313" key="2">
    <source>
        <dbReference type="EMBL" id="QDP79059.1"/>
    </source>
</evidence>
<dbReference type="RefSeq" id="WP_143980530.1">
    <property type="nucleotide sequence ID" value="NZ_CP041695.1"/>
</dbReference>
<feature type="transmembrane region" description="Helical" evidence="1">
    <location>
        <begin position="62"/>
        <end position="81"/>
    </location>
</feature>
<sequence>MNSASQSNPGSEQARQLVDDMEHLTRRGWKLAAPMWFPMLCIAVTTLASVPAAILFEGTNAMGWYWIVVSLAAALACGWYFSTRRVQLPDLRGGIVILAALGLLVSTQLLGWFYRGEWALVAPWLAVGVGLAVFAAALRSLTTAAVALASIAVAVIVGITEPEHGYALLALVVGVTAALAAMVELVRTDAGTAA</sequence>
<reference evidence="2 3" key="1">
    <citation type="submission" date="2019-07" db="EMBL/GenBank/DDBJ databases">
        <title>Complete Genome Sequence and Methylome Analysis of Nocardia otitidis-caviarum NEB252.</title>
        <authorList>
            <person name="Fomenkov A."/>
            <person name="Anton B.P."/>
            <person name="Vincze T."/>
            <person name="Roberts R.J."/>
        </authorList>
    </citation>
    <scope>NUCLEOTIDE SEQUENCE [LARGE SCALE GENOMIC DNA]</scope>
    <source>
        <strain evidence="2 3">NEB252</strain>
    </source>
</reference>
<keyword evidence="1" id="KW-0812">Transmembrane</keyword>
<evidence type="ECO:0000256" key="1">
    <source>
        <dbReference type="SAM" id="Phobius"/>
    </source>
</evidence>
<organism evidence="2 3">
    <name type="scientific">Nocardia otitidiscaviarum</name>
    <dbReference type="NCBI Taxonomy" id="1823"/>
    <lineage>
        <taxon>Bacteria</taxon>
        <taxon>Bacillati</taxon>
        <taxon>Actinomycetota</taxon>
        <taxon>Actinomycetes</taxon>
        <taxon>Mycobacteriales</taxon>
        <taxon>Nocardiaceae</taxon>
        <taxon>Nocardia</taxon>
    </lineage>
</organism>
<protein>
    <submittedName>
        <fullName evidence="2">Uncharacterized protein</fullName>
    </submittedName>
</protein>
<accession>A0A516NJK4</accession>
<name>A0A516NJK4_9NOCA</name>
<proteinExistence type="predicted"/>
<feature type="transmembrane region" description="Helical" evidence="1">
    <location>
        <begin position="120"/>
        <end position="138"/>
    </location>
</feature>
<dbReference type="KEGG" id="nod:FOH10_10285"/>
<feature type="transmembrane region" description="Helical" evidence="1">
    <location>
        <begin position="166"/>
        <end position="186"/>
    </location>
</feature>
<feature type="transmembrane region" description="Helical" evidence="1">
    <location>
        <begin position="36"/>
        <end position="56"/>
    </location>
</feature>
<dbReference type="GeneID" id="80332774"/>
<dbReference type="AlphaFoldDB" id="A0A516NJK4"/>
<feature type="transmembrane region" description="Helical" evidence="1">
    <location>
        <begin position="93"/>
        <end position="114"/>
    </location>
</feature>